<dbReference type="Pfam" id="PF00561">
    <property type="entry name" value="Abhydrolase_1"/>
    <property type="match status" value="1"/>
</dbReference>
<evidence type="ECO:0000256" key="1">
    <source>
        <dbReference type="ARBA" id="ARBA00022801"/>
    </source>
</evidence>
<dbReference type="RefSeq" id="WP_072747705.1">
    <property type="nucleotide sequence ID" value="NZ_FOHL01000007.1"/>
</dbReference>
<gene>
    <name evidence="3" type="ORF">SAMN05216200_10777</name>
</gene>
<dbReference type="InterPro" id="IPR029058">
    <property type="entry name" value="AB_hydrolase_fold"/>
</dbReference>
<proteinExistence type="predicted"/>
<keyword evidence="1" id="KW-0378">Hydrolase</keyword>
<feature type="domain" description="AB hydrolase-1" evidence="2">
    <location>
        <begin position="17"/>
        <end position="246"/>
    </location>
</feature>
<dbReference type="GO" id="GO:0016787">
    <property type="term" value="F:hydrolase activity"/>
    <property type="evidence" value="ECO:0007669"/>
    <property type="project" value="UniProtKB-KW"/>
</dbReference>
<dbReference type="SUPFAM" id="SSF53474">
    <property type="entry name" value="alpha/beta-Hydrolases"/>
    <property type="match status" value="1"/>
</dbReference>
<reference evidence="3 4" key="1">
    <citation type="submission" date="2016-12" db="EMBL/GenBank/DDBJ databases">
        <authorList>
            <person name="Song W.-J."/>
            <person name="Kurnit D.M."/>
        </authorList>
    </citation>
    <scope>NUCLEOTIDE SEQUENCE [LARGE SCALE GENOMIC DNA]</scope>
    <source>
        <strain evidence="3 4">CGMCC 1.10808</strain>
    </source>
</reference>
<dbReference type="AlphaFoldDB" id="A0A1M7TJU8"/>
<dbReference type="Proteomes" id="UP000184066">
    <property type="component" value="Unassembled WGS sequence"/>
</dbReference>
<evidence type="ECO:0000259" key="2">
    <source>
        <dbReference type="Pfam" id="PF00561"/>
    </source>
</evidence>
<dbReference type="InterPro" id="IPR000073">
    <property type="entry name" value="AB_hydrolase_1"/>
</dbReference>
<accession>A0A1M7TJU8</accession>
<name>A0A1M7TJU8_9RHOB</name>
<dbReference type="EMBL" id="FRDL01000007">
    <property type="protein sequence ID" value="SHN71032.1"/>
    <property type="molecule type" value="Genomic_DNA"/>
</dbReference>
<keyword evidence="4" id="KW-1185">Reference proteome</keyword>
<dbReference type="InterPro" id="IPR000639">
    <property type="entry name" value="Epox_hydrolase-like"/>
</dbReference>
<evidence type="ECO:0000313" key="4">
    <source>
        <dbReference type="Proteomes" id="UP000184066"/>
    </source>
</evidence>
<protein>
    <submittedName>
        <fullName evidence="3">Pimeloyl-ACP methyl ester carboxylesterase</fullName>
    </submittedName>
</protein>
<dbReference type="PANTHER" id="PTHR46118">
    <property type="entry name" value="PROTEIN ABHD11"/>
    <property type="match status" value="1"/>
</dbReference>
<dbReference type="Gene3D" id="3.40.50.1820">
    <property type="entry name" value="alpha/beta hydrolase"/>
    <property type="match status" value="1"/>
</dbReference>
<organism evidence="3 4">
    <name type="scientific">Oceanicella actignis</name>
    <dbReference type="NCBI Taxonomy" id="1189325"/>
    <lineage>
        <taxon>Bacteria</taxon>
        <taxon>Pseudomonadati</taxon>
        <taxon>Pseudomonadota</taxon>
        <taxon>Alphaproteobacteria</taxon>
        <taxon>Rhodobacterales</taxon>
        <taxon>Paracoccaceae</taxon>
        <taxon>Oceanicella</taxon>
    </lineage>
</organism>
<dbReference type="PANTHER" id="PTHR46118:SF4">
    <property type="entry name" value="PROTEIN ABHD11"/>
    <property type="match status" value="1"/>
</dbReference>
<dbReference type="OrthoDB" id="9808398at2"/>
<dbReference type="PRINTS" id="PR00111">
    <property type="entry name" value="ABHYDROLASE"/>
</dbReference>
<dbReference type="STRING" id="1189325.SAMN04488119_10778"/>
<sequence length="259" mass="28516">MQLNALIAEPEDRATRPPLLIAHGLFGSARNWNTLARRLAQGRRVAAVDMRNHGDSPRAPTQTYQDMAQDLADSIETLGAPADVLGHSMGGKAAMALALLRPELVRRLVVADIAPVRYGHSHAHYIEAMRAVDLSRVRRRAEADAQLAERLEDRAMRAFLLQSLAAGPDGARWKLNLEALERALPDIMDWPEALDARRFDGPALFVSGERSNYVTEAGRARIRALFPQARFAAIPGAGHWLHAEKPQEFLDEVAAFLAA</sequence>
<evidence type="ECO:0000313" key="3">
    <source>
        <dbReference type="EMBL" id="SHN71032.1"/>
    </source>
</evidence>
<dbReference type="PRINTS" id="PR00412">
    <property type="entry name" value="EPOXHYDRLASE"/>
</dbReference>